<evidence type="ECO:0000256" key="1">
    <source>
        <dbReference type="ARBA" id="ARBA00009981"/>
    </source>
</evidence>
<evidence type="ECO:0000313" key="2">
    <source>
        <dbReference type="EMBL" id="MBD2184773.1"/>
    </source>
</evidence>
<name>A0A926VK79_9CYAN</name>
<dbReference type="Gene3D" id="1.10.1220.170">
    <property type="match status" value="1"/>
</dbReference>
<proteinExistence type="inferred from homology"/>
<comment type="similarity">
    <text evidence="1">Belongs to the phD/YefM antitoxin family.</text>
</comment>
<dbReference type="InterPro" id="IPR036165">
    <property type="entry name" value="YefM-like_sf"/>
</dbReference>
<dbReference type="RefSeq" id="WP_190471822.1">
    <property type="nucleotide sequence ID" value="NZ_JACJPW010000094.1"/>
</dbReference>
<comment type="caution">
    <text evidence="2">The sequence shown here is derived from an EMBL/GenBank/DDBJ whole genome shotgun (WGS) entry which is preliminary data.</text>
</comment>
<organism evidence="2 3">
    <name type="scientific">Aerosakkonema funiforme FACHB-1375</name>
    <dbReference type="NCBI Taxonomy" id="2949571"/>
    <lineage>
        <taxon>Bacteria</taxon>
        <taxon>Bacillati</taxon>
        <taxon>Cyanobacteriota</taxon>
        <taxon>Cyanophyceae</taxon>
        <taxon>Oscillatoriophycideae</taxon>
        <taxon>Aerosakkonematales</taxon>
        <taxon>Aerosakkonemataceae</taxon>
        <taxon>Aerosakkonema</taxon>
    </lineage>
</organism>
<keyword evidence="3" id="KW-1185">Reference proteome</keyword>
<reference evidence="2" key="2">
    <citation type="submission" date="2020-08" db="EMBL/GenBank/DDBJ databases">
        <authorList>
            <person name="Chen M."/>
            <person name="Teng W."/>
            <person name="Zhao L."/>
            <person name="Hu C."/>
            <person name="Zhou Y."/>
            <person name="Han B."/>
            <person name="Song L."/>
            <person name="Shu W."/>
        </authorList>
    </citation>
    <scope>NUCLEOTIDE SEQUENCE</scope>
    <source>
        <strain evidence="2">FACHB-1375</strain>
    </source>
</reference>
<dbReference type="AlphaFoldDB" id="A0A926VK79"/>
<sequence>MNTTEIRQQAKEYVEQLSPERLLVAVDFLAYLVERESNEATEELLQIPGFQEAFAKAKKNIAAGKVIPVDQLKRKY</sequence>
<gene>
    <name evidence="2" type="ORF">H6G03_27500</name>
</gene>
<protein>
    <recommendedName>
        <fullName evidence="4">DUF2281 domain-containing protein</fullName>
    </recommendedName>
</protein>
<evidence type="ECO:0000313" key="3">
    <source>
        <dbReference type="Proteomes" id="UP000641646"/>
    </source>
</evidence>
<evidence type="ECO:0008006" key="4">
    <source>
        <dbReference type="Google" id="ProtNLM"/>
    </source>
</evidence>
<dbReference type="EMBL" id="JACJPW010000094">
    <property type="protein sequence ID" value="MBD2184773.1"/>
    <property type="molecule type" value="Genomic_DNA"/>
</dbReference>
<accession>A0A926VK79</accession>
<dbReference type="SUPFAM" id="SSF143120">
    <property type="entry name" value="YefM-like"/>
    <property type="match status" value="1"/>
</dbReference>
<reference evidence="2" key="1">
    <citation type="journal article" date="2015" name="ISME J.">
        <title>Draft Genome Sequence of Streptomyces incarnatus NRRL8089, which Produces the Nucleoside Antibiotic Sinefungin.</title>
        <authorList>
            <person name="Oshima K."/>
            <person name="Hattori M."/>
            <person name="Shimizu H."/>
            <person name="Fukuda K."/>
            <person name="Nemoto M."/>
            <person name="Inagaki K."/>
            <person name="Tamura T."/>
        </authorList>
    </citation>
    <scope>NUCLEOTIDE SEQUENCE</scope>
    <source>
        <strain evidence="2">FACHB-1375</strain>
    </source>
</reference>
<dbReference type="Proteomes" id="UP000641646">
    <property type="component" value="Unassembled WGS sequence"/>
</dbReference>